<evidence type="ECO:0000313" key="2">
    <source>
        <dbReference type="EMBL" id="TEB13402.1"/>
    </source>
</evidence>
<dbReference type="RefSeq" id="WP_134212188.1">
    <property type="nucleotide sequence ID" value="NZ_QFFZ01000002.1"/>
</dbReference>
<comment type="caution">
    <text evidence="2">The sequence shown here is derived from an EMBL/GenBank/DDBJ whole genome shotgun (WGS) entry which is preliminary data.</text>
</comment>
<dbReference type="SUPFAM" id="SSF56300">
    <property type="entry name" value="Metallo-dependent phosphatases"/>
    <property type="match status" value="1"/>
</dbReference>
<reference evidence="2 3" key="1">
    <citation type="journal article" date="2018" name="Environ. Microbiol.">
        <title>Novel energy conservation strategies and behaviour of Pelotomaculum schinkii driving syntrophic propionate catabolism.</title>
        <authorList>
            <person name="Hidalgo-Ahumada C.A.P."/>
            <person name="Nobu M.K."/>
            <person name="Narihiro T."/>
            <person name="Tamaki H."/>
            <person name="Liu W.T."/>
            <person name="Kamagata Y."/>
            <person name="Stams A.J.M."/>
            <person name="Imachi H."/>
            <person name="Sousa D.Z."/>
        </authorList>
    </citation>
    <scope>NUCLEOTIDE SEQUENCE [LARGE SCALE GENOMIC DNA]</scope>
    <source>
        <strain evidence="2 3">MGP</strain>
    </source>
</reference>
<organism evidence="2 3">
    <name type="scientific">Pelotomaculum propionicicum</name>
    <dbReference type="NCBI Taxonomy" id="258475"/>
    <lineage>
        <taxon>Bacteria</taxon>
        <taxon>Bacillati</taxon>
        <taxon>Bacillota</taxon>
        <taxon>Clostridia</taxon>
        <taxon>Eubacteriales</taxon>
        <taxon>Desulfotomaculaceae</taxon>
        <taxon>Pelotomaculum</taxon>
    </lineage>
</organism>
<gene>
    <name evidence="2" type="primary">cpdA_1</name>
    <name evidence="2" type="ORF">Pmgp_00296</name>
</gene>
<dbReference type="EC" id="3.1.4.53" evidence="2"/>
<dbReference type="Gene3D" id="3.60.21.10">
    <property type="match status" value="1"/>
</dbReference>
<sequence>MPERFIVCGDLHWRSVNPVARVDNFQEALTAKLYEVFQLAREHIASAIIIPGDIFDSSHLSLSTIGDLAEILDKRPCAVLTVPGNHDEYAGNIDSLARTPYGLLARLELIWNVHATPWGSPLGSVVVTGHGFNNETDRDKSQYSINRKRDRRAIIHLAHGMLLEKAPPFEMRHTLLSELEELPDLPDVLINGHYHAGMEVQWVRQTMVVNPGALCRLSASAEEMARPVQVAVLTVNGPGDCRVEMAPLQCARPGCEVLTRDHIERKAETEERINRFLSLLAAEGESKFLEVRDIVSDIARREALPDAVVKDALDRIAKAREDLGKTA</sequence>
<dbReference type="OrthoDB" id="9773856at2"/>
<dbReference type="InterPro" id="IPR029052">
    <property type="entry name" value="Metallo-depent_PP-like"/>
</dbReference>
<evidence type="ECO:0000313" key="3">
    <source>
        <dbReference type="Proteomes" id="UP000297597"/>
    </source>
</evidence>
<proteinExistence type="predicted"/>
<dbReference type="EMBL" id="QFFZ01000002">
    <property type="protein sequence ID" value="TEB13402.1"/>
    <property type="molecule type" value="Genomic_DNA"/>
</dbReference>
<keyword evidence="2" id="KW-0378">Hydrolase</keyword>
<dbReference type="AlphaFoldDB" id="A0A4Y7RXK2"/>
<evidence type="ECO:0000259" key="1">
    <source>
        <dbReference type="Pfam" id="PF00149"/>
    </source>
</evidence>
<dbReference type="Proteomes" id="UP000297597">
    <property type="component" value="Unassembled WGS sequence"/>
</dbReference>
<dbReference type="PANTHER" id="PTHR30337">
    <property type="entry name" value="COMPONENT OF ATP-DEPENDENT DSDNA EXONUCLEASE"/>
    <property type="match status" value="1"/>
</dbReference>
<protein>
    <submittedName>
        <fullName evidence="2">3',5'-cyclic adenosine monophosphate phosphodiesterase CpdA</fullName>
        <ecNumber evidence="2">3.1.4.53</ecNumber>
    </submittedName>
</protein>
<accession>A0A4Y7RXK2</accession>
<name>A0A4Y7RXK2_9FIRM</name>
<keyword evidence="3" id="KW-1185">Reference proteome</keyword>
<feature type="domain" description="Calcineurin-like phosphoesterase" evidence="1">
    <location>
        <begin position="4"/>
        <end position="196"/>
    </location>
</feature>
<dbReference type="InterPro" id="IPR004843">
    <property type="entry name" value="Calcineurin-like_PHP"/>
</dbReference>
<dbReference type="PANTHER" id="PTHR30337:SF0">
    <property type="entry name" value="NUCLEASE SBCCD SUBUNIT D"/>
    <property type="match status" value="1"/>
</dbReference>
<dbReference type="InterPro" id="IPR050535">
    <property type="entry name" value="DNA_Repair-Maintenance_Comp"/>
</dbReference>
<dbReference type="Pfam" id="PF00149">
    <property type="entry name" value="Metallophos"/>
    <property type="match status" value="1"/>
</dbReference>
<dbReference type="GO" id="GO:0004115">
    <property type="term" value="F:3',5'-cyclic-AMP phosphodiesterase activity"/>
    <property type="evidence" value="ECO:0007669"/>
    <property type="project" value="UniProtKB-EC"/>
</dbReference>